<dbReference type="Proteomes" id="UP000177325">
    <property type="component" value="Unassembled WGS sequence"/>
</dbReference>
<dbReference type="EMBL" id="MFMM01000001">
    <property type="protein sequence ID" value="OGG85389.1"/>
    <property type="molecule type" value="Genomic_DNA"/>
</dbReference>
<gene>
    <name evidence="1" type="ORF">A3G90_01145</name>
</gene>
<dbReference type="SUPFAM" id="SSF101386">
    <property type="entry name" value="all-alpha NTP pyrophosphatases"/>
    <property type="match status" value="1"/>
</dbReference>
<comment type="caution">
    <text evidence="1">The sequence shown here is derived from an EMBL/GenBank/DDBJ whole genome shotgun (WGS) entry which is preliminary data.</text>
</comment>
<dbReference type="Pfam" id="PF01503">
    <property type="entry name" value="PRA-PH"/>
    <property type="match status" value="1"/>
</dbReference>
<reference evidence="1 2" key="1">
    <citation type="journal article" date="2016" name="Nat. Commun.">
        <title>Thousands of microbial genomes shed light on interconnected biogeochemical processes in an aquifer system.</title>
        <authorList>
            <person name="Anantharaman K."/>
            <person name="Brown C.T."/>
            <person name="Hug L.A."/>
            <person name="Sharon I."/>
            <person name="Castelle C.J."/>
            <person name="Probst A.J."/>
            <person name="Thomas B.C."/>
            <person name="Singh A."/>
            <person name="Wilkins M.J."/>
            <person name="Karaoz U."/>
            <person name="Brodie E.L."/>
            <person name="Williams K.H."/>
            <person name="Hubbard S.S."/>
            <person name="Banfield J.F."/>
        </authorList>
    </citation>
    <scope>NUCLEOTIDE SEQUENCE [LARGE SCALE GENOMIC DNA]</scope>
</reference>
<dbReference type="InterPro" id="IPR023292">
    <property type="entry name" value="NTP_PyroPHydrolase-like_dom_sf"/>
</dbReference>
<dbReference type="InterPro" id="IPR021130">
    <property type="entry name" value="PRib-ATP_PPHydrolase-like"/>
</dbReference>
<evidence type="ECO:0000313" key="2">
    <source>
        <dbReference type="Proteomes" id="UP000177325"/>
    </source>
</evidence>
<dbReference type="STRING" id="1798525.A3G90_01145"/>
<organism evidence="1 2">
    <name type="scientific">Candidatus Kaiserbacteria bacterium RIFCSPLOWO2_12_FULL_45_26</name>
    <dbReference type="NCBI Taxonomy" id="1798525"/>
    <lineage>
        <taxon>Bacteria</taxon>
        <taxon>Candidatus Kaiseribacteriota</taxon>
    </lineage>
</organism>
<accession>A0A1F6FHR1</accession>
<dbReference type="Gene3D" id="1.10.3420.10">
    <property type="entry name" value="putative ntp pyrophosphohydrolase like domain"/>
    <property type="match status" value="1"/>
</dbReference>
<protein>
    <recommendedName>
        <fullName evidence="3">Phosphoribosyl-ATP pyrophosphohydrolase</fullName>
    </recommendedName>
</protein>
<dbReference type="AlphaFoldDB" id="A0A1F6FHR1"/>
<sequence length="119" mass="13430">MKKELELVAEFNKKVGSPVLTSPTLIDEERALFRHSLISEEVTEYKEGIINKDLENIAKELADILFATYGTILEHGLQDKMPEIFAEVHRSNMSKDYGPHKAVKGLNYTPADIKSILSK</sequence>
<proteinExistence type="predicted"/>
<evidence type="ECO:0000313" key="1">
    <source>
        <dbReference type="EMBL" id="OGG85389.1"/>
    </source>
</evidence>
<evidence type="ECO:0008006" key="3">
    <source>
        <dbReference type="Google" id="ProtNLM"/>
    </source>
</evidence>
<name>A0A1F6FHR1_9BACT</name>